<evidence type="ECO:0000256" key="1">
    <source>
        <dbReference type="SAM" id="Phobius"/>
    </source>
</evidence>
<dbReference type="EMBL" id="FQYR01000003">
    <property type="protein sequence ID" value="SHJ08897.1"/>
    <property type="molecule type" value="Genomic_DNA"/>
</dbReference>
<keyword evidence="1" id="KW-0812">Transmembrane</keyword>
<feature type="transmembrane region" description="Helical" evidence="1">
    <location>
        <begin position="12"/>
        <end position="29"/>
    </location>
</feature>
<keyword evidence="1" id="KW-1133">Transmembrane helix</keyword>
<name>A0A1M6GG43_9BACT</name>
<evidence type="ECO:0000313" key="3">
    <source>
        <dbReference type="Proteomes" id="UP000184510"/>
    </source>
</evidence>
<sequence length="57" mass="6750">MGNRRHRRRNSLPPTYSAFAGICYIALILWIIKDLWVVVLALLAIIYLLLKIDRRNR</sequence>
<protein>
    <submittedName>
        <fullName evidence="2">Uncharacterized protein</fullName>
    </submittedName>
</protein>
<keyword evidence="3" id="KW-1185">Reference proteome</keyword>
<dbReference type="InParanoid" id="A0A1M6GG43"/>
<accession>A0A1M6GG43</accession>
<dbReference type="STRING" id="1123071.SAMN02745181_1161"/>
<gene>
    <name evidence="2" type="ORF">SAMN02745181_1161</name>
</gene>
<dbReference type="RefSeq" id="WP_159434820.1">
    <property type="nucleotide sequence ID" value="NZ_FQYR01000003.1"/>
</dbReference>
<feature type="transmembrane region" description="Helical" evidence="1">
    <location>
        <begin position="35"/>
        <end position="52"/>
    </location>
</feature>
<keyword evidence="1" id="KW-0472">Membrane</keyword>
<proteinExistence type="predicted"/>
<dbReference type="Proteomes" id="UP000184510">
    <property type="component" value="Unassembled WGS sequence"/>
</dbReference>
<organism evidence="2 3">
    <name type="scientific">Rubritalea squalenifaciens DSM 18772</name>
    <dbReference type="NCBI Taxonomy" id="1123071"/>
    <lineage>
        <taxon>Bacteria</taxon>
        <taxon>Pseudomonadati</taxon>
        <taxon>Verrucomicrobiota</taxon>
        <taxon>Verrucomicrobiia</taxon>
        <taxon>Verrucomicrobiales</taxon>
        <taxon>Rubritaleaceae</taxon>
        <taxon>Rubritalea</taxon>
    </lineage>
</organism>
<reference evidence="2 3" key="1">
    <citation type="submission" date="2016-11" db="EMBL/GenBank/DDBJ databases">
        <authorList>
            <person name="Jaros S."/>
            <person name="Januszkiewicz K."/>
            <person name="Wedrychowicz H."/>
        </authorList>
    </citation>
    <scope>NUCLEOTIDE SEQUENCE [LARGE SCALE GENOMIC DNA]</scope>
    <source>
        <strain evidence="2 3">DSM 18772</strain>
    </source>
</reference>
<evidence type="ECO:0000313" key="2">
    <source>
        <dbReference type="EMBL" id="SHJ08897.1"/>
    </source>
</evidence>
<dbReference type="AlphaFoldDB" id="A0A1M6GG43"/>